<dbReference type="PIRSF" id="PIRSF000337">
    <property type="entry name" value="NTA_MOA"/>
    <property type="match status" value="1"/>
</dbReference>
<dbReference type="EC" id="1.14.-.-" evidence="8"/>
<name>A0A9E8LTD4_9BACI</name>
<dbReference type="SUPFAM" id="SSF51679">
    <property type="entry name" value="Bacterial luciferase-like"/>
    <property type="match status" value="1"/>
</dbReference>
<gene>
    <name evidence="8" type="ORF">OE104_11440</name>
</gene>
<evidence type="ECO:0000313" key="9">
    <source>
        <dbReference type="Proteomes" id="UP001164718"/>
    </source>
</evidence>
<evidence type="ECO:0000256" key="1">
    <source>
        <dbReference type="ARBA" id="ARBA00022630"/>
    </source>
</evidence>
<dbReference type="InterPro" id="IPR016215">
    <property type="entry name" value="NTA_MOA"/>
</dbReference>
<dbReference type="PANTHER" id="PTHR30011">
    <property type="entry name" value="ALKANESULFONATE MONOOXYGENASE-RELATED"/>
    <property type="match status" value="1"/>
</dbReference>
<keyword evidence="1 6" id="KW-0285">Flavoprotein</keyword>
<evidence type="ECO:0000313" key="8">
    <source>
        <dbReference type="EMBL" id="WAA09187.1"/>
    </source>
</evidence>
<sequence length="437" mass="49246">MKKNRQLHIGFSLSPTWLKGDRWRDADSDVENLYSSNFYAKLAKKAENAKLDFLFKPDVLHLKKDSLNYSPGYSSLDPTLMLASIARETEHIGLVTTISTTFNSPYVVARQLQSLNWISNGRAGWNIVTSIDGAENFSNSSMPSSQDRYEKAYEFTNVVRKLWDSFPYESLIYNRESGKYVHTEKITPIHHNGKFFNIKGPLNIPAYTSDSLPLFQAGASPSGRKFAASMADAVFASTPDIDSGIELRTNLRNLANKFGRTSDSIRVFPGLYFFLAKTRSEAKDLYNEAHSYMSLEQKYALFQSIIGMDISELPLDQPVTAKMLPDFNQSVRSNTHAELLRNLIRSKEPTVEELLSKPEVIGSGHWLVVGTVEDAFREIIKWFQAEAMDGFIALPGSISSINLFFDELIPMLVEKGLFRREYSGSTLCEHLGVHSSQ</sequence>
<keyword evidence="2 6" id="KW-0288">FMN</keyword>
<dbReference type="InterPro" id="IPR036661">
    <property type="entry name" value="Luciferase-like_sf"/>
</dbReference>
<evidence type="ECO:0000256" key="4">
    <source>
        <dbReference type="ARBA" id="ARBA00023033"/>
    </source>
</evidence>
<feature type="binding site" evidence="6">
    <location>
        <position position="149"/>
    </location>
    <ligand>
        <name>FMN</name>
        <dbReference type="ChEBI" id="CHEBI:58210"/>
    </ligand>
</feature>
<dbReference type="EMBL" id="CP106878">
    <property type="protein sequence ID" value="WAA09187.1"/>
    <property type="molecule type" value="Genomic_DNA"/>
</dbReference>
<dbReference type="KEGG" id="faf:OE104_11440"/>
<feature type="domain" description="Luciferase-like" evidence="7">
    <location>
        <begin position="40"/>
        <end position="303"/>
    </location>
</feature>
<feature type="binding site" evidence="6">
    <location>
        <position position="220"/>
    </location>
    <ligand>
        <name>FMN</name>
        <dbReference type="ChEBI" id="CHEBI:58210"/>
    </ligand>
</feature>
<keyword evidence="4 8" id="KW-0503">Monooxygenase</keyword>
<reference evidence="8" key="1">
    <citation type="submission" date="2022-09" db="EMBL/GenBank/DDBJ databases">
        <title>Complete Genomes of Fervidibacillus albus and Fervidibacillus halotolerans isolated from tidal flat sediments.</title>
        <authorList>
            <person name="Kwon K.K."/>
            <person name="Yang S.-H."/>
            <person name="Park M.J."/>
            <person name="Oh H.-M."/>
        </authorList>
    </citation>
    <scope>NUCLEOTIDE SEQUENCE</scope>
    <source>
        <strain evidence="8">MEBiC13591</strain>
    </source>
</reference>
<accession>A0A9E8LTD4</accession>
<evidence type="ECO:0000259" key="7">
    <source>
        <dbReference type="Pfam" id="PF00296"/>
    </source>
</evidence>
<dbReference type="Proteomes" id="UP001164718">
    <property type="component" value="Chromosome"/>
</dbReference>
<dbReference type="InterPro" id="IPR051260">
    <property type="entry name" value="Diverse_substr_monoxygenases"/>
</dbReference>
<feature type="binding site" evidence="6">
    <location>
        <position position="58"/>
    </location>
    <ligand>
        <name>FMN</name>
        <dbReference type="ChEBI" id="CHEBI:58210"/>
    </ligand>
</feature>
<evidence type="ECO:0000256" key="6">
    <source>
        <dbReference type="PIRSR" id="PIRSR000337-1"/>
    </source>
</evidence>
<dbReference type="PANTHER" id="PTHR30011:SF16">
    <property type="entry name" value="C2H2 FINGER DOMAIN TRANSCRIPTION FACTOR (EUROFUNG)-RELATED"/>
    <property type="match status" value="1"/>
</dbReference>
<evidence type="ECO:0000256" key="5">
    <source>
        <dbReference type="ARBA" id="ARBA00033748"/>
    </source>
</evidence>
<dbReference type="Pfam" id="PF00296">
    <property type="entry name" value="Bac_luciferase"/>
    <property type="match status" value="1"/>
</dbReference>
<dbReference type="NCBIfam" id="TIGR03860">
    <property type="entry name" value="FMN_nitrolo"/>
    <property type="match status" value="1"/>
</dbReference>
<organism evidence="8 9">
    <name type="scientific">Fervidibacillus albus</name>
    <dbReference type="NCBI Taxonomy" id="2980026"/>
    <lineage>
        <taxon>Bacteria</taxon>
        <taxon>Bacillati</taxon>
        <taxon>Bacillota</taxon>
        <taxon>Bacilli</taxon>
        <taxon>Bacillales</taxon>
        <taxon>Bacillaceae</taxon>
        <taxon>Fervidibacillus</taxon>
    </lineage>
</organism>
<keyword evidence="9" id="KW-1185">Reference proteome</keyword>
<feature type="binding site" evidence="6">
    <location>
        <position position="97"/>
    </location>
    <ligand>
        <name>FMN</name>
        <dbReference type="ChEBI" id="CHEBI:58210"/>
    </ligand>
</feature>
<dbReference type="AlphaFoldDB" id="A0A9E8LTD4"/>
<dbReference type="GO" id="GO:0004497">
    <property type="term" value="F:monooxygenase activity"/>
    <property type="evidence" value="ECO:0007669"/>
    <property type="project" value="UniProtKB-KW"/>
</dbReference>
<comment type="similarity">
    <text evidence="5">Belongs to the NtaA/SnaA/DszA monooxygenase family.</text>
</comment>
<dbReference type="InterPro" id="IPR011251">
    <property type="entry name" value="Luciferase-like_dom"/>
</dbReference>
<dbReference type="RefSeq" id="WP_275416969.1">
    <property type="nucleotide sequence ID" value="NZ_CP106878.1"/>
</dbReference>
<keyword evidence="3 8" id="KW-0560">Oxidoreductase</keyword>
<dbReference type="Gene3D" id="3.20.20.30">
    <property type="entry name" value="Luciferase-like domain"/>
    <property type="match status" value="1"/>
</dbReference>
<proteinExistence type="inferred from homology"/>
<protein>
    <submittedName>
        <fullName evidence="8">NtaA/DmoA family FMN-dependent monooxygenase</fullName>
        <ecNumber evidence="8">1.14.-.-</ecNumber>
    </submittedName>
</protein>
<evidence type="ECO:0000256" key="3">
    <source>
        <dbReference type="ARBA" id="ARBA00023002"/>
    </source>
</evidence>
<dbReference type="GO" id="GO:0016705">
    <property type="term" value="F:oxidoreductase activity, acting on paired donors, with incorporation or reduction of molecular oxygen"/>
    <property type="evidence" value="ECO:0007669"/>
    <property type="project" value="InterPro"/>
</dbReference>
<evidence type="ECO:0000256" key="2">
    <source>
        <dbReference type="ARBA" id="ARBA00022643"/>
    </source>
</evidence>